<dbReference type="PANTHER" id="PTHR42693:SF53">
    <property type="entry name" value="ENDO-4-O-SULFATASE"/>
    <property type="match status" value="1"/>
</dbReference>
<accession>K5CB79</accession>
<proteinExistence type="inferred from homology"/>
<dbReference type="InterPro" id="IPR000917">
    <property type="entry name" value="Sulfatase_N"/>
</dbReference>
<dbReference type="Pfam" id="PF00884">
    <property type="entry name" value="Sulfatase"/>
    <property type="match status" value="1"/>
</dbReference>
<dbReference type="PATRIC" id="fig|993517.3.peg.4429"/>
<evidence type="ECO:0000256" key="1">
    <source>
        <dbReference type="ARBA" id="ARBA00008779"/>
    </source>
</evidence>
<dbReference type="CDD" id="cd16142">
    <property type="entry name" value="ARS_like"/>
    <property type="match status" value="1"/>
</dbReference>
<reference evidence="4 5" key="1">
    <citation type="journal article" date="2013" name="Mar. Genomics">
        <title>Expression of sulfatases in Rhodopirellula baltica and the diversity of sulfatases in the genus Rhodopirellula.</title>
        <authorList>
            <person name="Wegner C.E."/>
            <person name="Richter-Heitmann T."/>
            <person name="Klindworth A."/>
            <person name="Klockow C."/>
            <person name="Richter M."/>
            <person name="Achstetter T."/>
            <person name="Glockner F.O."/>
            <person name="Harder J."/>
        </authorList>
    </citation>
    <scope>NUCLEOTIDE SEQUENCE [LARGE SCALE GENOMIC DNA]</scope>
    <source>
        <strain evidence="4 5">SH28</strain>
    </source>
</reference>
<keyword evidence="2" id="KW-0378">Hydrolase</keyword>
<organism evidence="4 5">
    <name type="scientific">Rhodopirellula baltica SH28</name>
    <dbReference type="NCBI Taxonomy" id="993517"/>
    <lineage>
        <taxon>Bacteria</taxon>
        <taxon>Pseudomonadati</taxon>
        <taxon>Planctomycetota</taxon>
        <taxon>Planctomycetia</taxon>
        <taxon>Pirellulales</taxon>
        <taxon>Pirellulaceae</taxon>
        <taxon>Rhodopirellula</taxon>
    </lineage>
</organism>
<sequence length="554" mass="61672">MAGKGRQANHQSCSVGMNINMEQQMVAKWLRGFGILCVPAFWSVSICNADTPGLDRTVVSLENHEAAIPLATQDQAAEDKLAEIEAKHGKRPNILWLVVDDMGYGDPGCYGGGAAIGAATPNIDRLASEGLRLTSCYSQQTCTPTRSAILTGRLPVRTGLTRPILAGDKLTRNPWEDEVSLPKLLSDAGYYTLLTGKWHVGEPVGMRPHDIGFDEYYGYYPAQKEISQRFDERRFPDLVNNPERARAFEAIAPDNHLTHGFKGGRTEKLKQIQSTEDMGRAEKVLADFTIQRIKELAKEDKPFFLEHCFMKVHCDNFPNPDLGPLSAAKYYYKEAVAEVDLHVGEIMAALKEADVLGNTFVFFTSDNGPQMDGWPDAGYTPFRGAKGTTFEGGVRVPGIAYWKGVVSGGRQSDGLFDLLDLFGVSLKLAGIPTSDLPVDRYYDYIDQTSFLLQDDGQSKREAVYFWWGKELMSCRMHEYKVHVKAVLPESTHMHIDYSTLVDVGLAPWLFNLYIDPKEQLPVGHRRNAWLATVLGKLKAHAATFKKYPPKEVGL</sequence>
<dbReference type="Pfam" id="PF14707">
    <property type="entry name" value="Sulfatase_C"/>
    <property type="match status" value="1"/>
</dbReference>
<comment type="similarity">
    <text evidence="1">Belongs to the sulfatase family.</text>
</comment>
<dbReference type="Proteomes" id="UP000007993">
    <property type="component" value="Unassembled WGS sequence"/>
</dbReference>
<dbReference type="PANTHER" id="PTHR42693">
    <property type="entry name" value="ARYLSULFATASE FAMILY MEMBER"/>
    <property type="match status" value="1"/>
</dbReference>
<name>K5CB79_RHOBT</name>
<dbReference type="FunFam" id="3.40.720.10:FF:000220">
    <property type="entry name" value="Arylsulfatase"/>
    <property type="match status" value="1"/>
</dbReference>
<protein>
    <submittedName>
        <fullName evidence="4">Arylsulfatase A</fullName>
    </submittedName>
</protein>
<dbReference type="Gene3D" id="3.40.720.10">
    <property type="entry name" value="Alkaline Phosphatase, subunit A"/>
    <property type="match status" value="1"/>
</dbReference>
<dbReference type="InterPro" id="IPR017850">
    <property type="entry name" value="Alkaline_phosphatase_core_sf"/>
</dbReference>
<dbReference type="EMBL" id="AMCW01000117">
    <property type="protein sequence ID" value="EKK00630.1"/>
    <property type="molecule type" value="Genomic_DNA"/>
</dbReference>
<evidence type="ECO:0000313" key="5">
    <source>
        <dbReference type="Proteomes" id="UP000007993"/>
    </source>
</evidence>
<dbReference type="InterPro" id="IPR050738">
    <property type="entry name" value="Sulfatase"/>
</dbReference>
<evidence type="ECO:0000313" key="4">
    <source>
        <dbReference type="EMBL" id="EKK00630.1"/>
    </source>
</evidence>
<comment type="caution">
    <text evidence="4">The sequence shown here is derived from an EMBL/GenBank/DDBJ whole genome shotgun (WGS) entry which is preliminary data.</text>
</comment>
<feature type="domain" description="Sulfatase N-terminal" evidence="3">
    <location>
        <begin position="92"/>
        <end position="431"/>
    </location>
</feature>
<evidence type="ECO:0000259" key="3">
    <source>
        <dbReference type="Pfam" id="PF00884"/>
    </source>
</evidence>
<dbReference type="Gene3D" id="3.30.1120.10">
    <property type="match status" value="1"/>
</dbReference>
<dbReference type="GO" id="GO:0004065">
    <property type="term" value="F:arylsulfatase activity"/>
    <property type="evidence" value="ECO:0007669"/>
    <property type="project" value="TreeGrafter"/>
</dbReference>
<dbReference type="AlphaFoldDB" id="K5CB79"/>
<dbReference type="SUPFAM" id="SSF53649">
    <property type="entry name" value="Alkaline phosphatase-like"/>
    <property type="match status" value="1"/>
</dbReference>
<gene>
    <name evidence="4" type="ORF">RBSH_04077</name>
</gene>
<evidence type="ECO:0000256" key="2">
    <source>
        <dbReference type="ARBA" id="ARBA00022801"/>
    </source>
</evidence>